<gene>
    <name evidence="2" type="ORF">PN36_12035</name>
</gene>
<protein>
    <submittedName>
        <fullName evidence="2">Uncharacterized protein</fullName>
    </submittedName>
</protein>
<keyword evidence="1" id="KW-0472">Membrane</keyword>
<dbReference type="Proteomes" id="UP000030428">
    <property type="component" value="Unassembled WGS sequence"/>
</dbReference>
<name>A0A0A6RRL5_9GAMM</name>
<comment type="caution">
    <text evidence="2">The sequence shown here is derived from an EMBL/GenBank/DDBJ whole genome shotgun (WGS) entry which is preliminary data.</text>
</comment>
<evidence type="ECO:0000256" key="1">
    <source>
        <dbReference type="SAM" id="Phobius"/>
    </source>
</evidence>
<evidence type="ECO:0000313" key="2">
    <source>
        <dbReference type="EMBL" id="KHD06526.1"/>
    </source>
</evidence>
<organism evidence="2 3">
    <name type="scientific">Candidatus Thiomargarita nelsonii</name>
    <dbReference type="NCBI Taxonomy" id="1003181"/>
    <lineage>
        <taxon>Bacteria</taxon>
        <taxon>Pseudomonadati</taxon>
        <taxon>Pseudomonadota</taxon>
        <taxon>Gammaproteobacteria</taxon>
        <taxon>Thiotrichales</taxon>
        <taxon>Thiotrichaceae</taxon>
        <taxon>Thiomargarita</taxon>
    </lineage>
</organism>
<sequence>MWIRLGIIFLIIVLAIILTRRQKIWTIITVMGGLIVATYIILIIGGGIHQWQKENQTIPPQQVVNSFIQDIHPELSQKMTEIAEEMALSTQKIQQLQDLKKAFPNQAQMIEQKINQWQTLKNQLSQVSNDIEQRVEQAYVAYKIDEIQGRKKFTLISQTLLNQANAVLANADSTKSTIEAQLDE</sequence>
<reference evidence="2 3" key="1">
    <citation type="journal article" date="2016" name="Front. Microbiol.">
        <title>Single-Cell (Meta-)Genomics of a Dimorphic Candidatus Thiomargarita nelsonii Reveals Genomic Plasticity.</title>
        <authorList>
            <person name="Flood B.E."/>
            <person name="Fliss P."/>
            <person name="Jones D.S."/>
            <person name="Dick G.J."/>
            <person name="Jain S."/>
            <person name="Kaster A.K."/>
            <person name="Winkel M."/>
            <person name="Mussmann M."/>
            <person name="Bailey J."/>
        </authorList>
    </citation>
    <scope>NUCLEOTIDE SEQUENCE [LARGE SCALE GENOMIC DNA]</scope>
    <source>
        <strain evidence="2">Hydrate Ridge</strain>
    </source>
</reference>
<proteinExistence type="predicted"/>
<feature type="transmembrane region" description="Helical" evidence="1">
    <location>
        <begin position="31"/>
        <end position="48"/>
    </location>
</feature>
<keyword evidence="1" id="KW-1133">Transmembrane helix</keyword>
<dbReference type="AlphaFoldDB" id="A0A0A6RRL5"/>
<accession>A0A0A6RRL5</accession>
<dbReference type="SUPFAM" id="SSF58100">
    <property type="entry name" value="Bacterial hemolysins"/>
    <property type="match status" value="1"/>
</dbReference>
<keyword evidence="1" id="KW-0812">Transmembrane</keyword>
<evidence type="ECO:0000313" key="3">
    <source>
        <dbReference type="Proteomes" id="UP000030428"/>
    </source>
</evidence>
<dbReference type="EMBL" id="JSZA02000037">
    <property type="protein sequence ID" value="KHD06526.1"/>
    <property type="molecule type" value="Genomic_DNA"/>
</dbReference>
<keyword evidence="3" id="KW-1185">Reference proteome</keyword>